<protein>
    <submittedName>
        <fullName evidence="3">PC-Esterase</fullName>
    </submittedName>
</protein>
<keyword evidence="4" id="KW-1185">Reference proteome</keyword>
<gene>
    <name evidence="3" type="ORF">RJ641_017595</name>
</gene>
<name>A0AAN8Z3D2_9MAGN</name>
<evidence type="ECO:0000256" key="1">
    <source>
        <dbReference type="ARBA" id="ARBA00007727"/>
    </source>
</evidence>
<dbReference type="Proteomes" id="UP001370490">
    <property type="component" value="Unassembled WGS sequence"/>
</dbReference>
<dbReference type="PANTHER" id="PTHR32285">
    <property type="entry name" value="PROTEIN TRICHOME BIREFRINGENCE-LIKE 9-RELATED"/>
    <property type="match status" value="1"/>
</dbReference>
<accession>A0AAN8Z3D2</accession>
<organism evidence="3 4">
    <name type="scientific">Dillenia turbinata</name>
    <dbReference type="NCBI Taxonomy" id="194707"/>
    <lineage>
        <taxon>Eukaryota</taxon>
        <taxon>Viridiplantae</taxon>
        <taxon>Streptophyta</taxon>
        <taxon>Embryophyta</taxon>
        <taxon>Tracheophyta</taxon>
        <taxon>Spermatophyta</taxon>
        <taxon>Magnoliopsida</taxon>
        <taxon>eudicotyledons</taxon>
        <taxon>Gunneridae</taxon>
        <taxon>Pentapetalae</taxon>
        <taxon>Dilleniales</taxon>
        <taxon>Dilleniaceae</taxon>
        <taxon>Dillenia</taxon>
    </lineage>
</organism>
<dbReference type="InterPro" id="IPR026057">
    <property type="entry name" value="TBL_C"/>
</dbReference>
<proteinExistence type="inferred from homology"/>
<dbReference type="InterPro" id="IPR029962">
    <property type="entry name" value="TBL"/>
</dbReference>
<dbReference type="EMBL" id="JBAMMX010000022">
    <property type="protein sequence ID" value="KAK6919173.1"/>
    <property type="molecule type" value="Genomic_DNA"/>
</dbReference>
<feature type="domain" description="Trichome birefringence-like C-terminal" evidence="2">
    <location>
        <begin position="2"/>
        <end position="179"/>
    </location>
</feature>
<dbReference type="PANTHER" id="PTHR32285:SF38">
    <property type="entry name" value="OS01G0614300 PROTEIN"/>
    <property type="match status" value="1"/>
</dbReference>
<dbReference type="GO" id="GO:0005794">
    <property type="term" value="C:Golgi apparatus"/>
    <property type="evidence" value="ECO:0007669"/>
    <property type="project" value="TreeGrafter"/>
</dbReference>
<dbReference type="Pfam" id="PF13839">
    <property type="entry name" value="PC-Esterase"/>
    <property type="match status" value="1"/>
</dbReference>
<evidence type="ECO:0000259" key="2">
    <source>
        <dbReference type="Pfam" id="PF13839"/>
    </source>
</evidence>
<evidence type="ECO:0000313" key="4">
    <source>
        <dbReference type="Proteomes" id="UP001370490"/>
    </source>
</evidence>
<dbReference type="AlphaFoldDB" id="A0AAN8Z3D2"/>
<sequence length="185" mass="22069">MILDLDAMPKFSEQWKHGAAVMLFNTDHWWLQKRPFDFFQYQGKLIKETPIGRALKLGTRTWASWIEANVDTRKTKVFFRSISPYHHEKRWCYMITEPLADLNSFVQIYPPSYVKVVEEVITVMKVHVTYLNITKLSQYRIDEHLSVYESPKNHARQRTNCSHWCVPGLPDTWNRLMYSSIVWDN</sequence>
<comment type="caution">
    <text evidence="3">The sequence shown here is derived from an EMBL/GenBank/DDBJ whole genome shotgun (WGS) entry which is preliminary data.</text>
</comment>
<evidence type="ECO:0000313" key="3">
    <source>
        <dbReference type="EMBL" id="KAK6919173.1"/>
    </source>
</evidence>
<comment type="similarity">
    <text evidence="1">Belongs to the PC-esterase family. TBL subfamily.</text>
</comment>
<reference evidence="3 4" key="1">
    <citation type="submission" date="2023-12" db="EMBL/GenBank/DDBJ databases">
        <title>A high-quality genome assembly for Dillenia turbinata (Dilleniales).</title>
        <authorList>
            <person name="Chanderbali A."/>
        </authorList>
    </citation>
    <scope>NUCLEOTIDE SEQUENCE [LARGE SCALE GENOMIC DNA]</scope>
    <source>
        <strain evidence="3">LSX21</strain>
        <tissue evidence="3">Leaf</tissue>
    </source>
</reference>
<dbReference type="GO" id="GO:0016413">
    <property type="term" value="F:O-acetyltransferase activity"/>
    <property type="evidence" value="ECO:0007669"/>
    <property type="project" value="InterPro"/>
</dbReference>